<proteinExistence type="inferred from homology"/>
<reference evidence="4" key="1">
    <citation type="submission" date="2016-10" db="EMBL/GenBank/DDBJ databases">
        <authorList>
            <person name="Varghese N."/>
            <person name="Submissions S."/>
        </authorList>
    </citation>
    <scope>NUCLEOTIDE SEQUENCE [LARGE SCALE GENOMIC DNA]</scope>
    <source>
        <strain evidence="4">DSM 26348</strain>
    </source>
</reference>
<feature type="domain" description="THIF-type NAD/FAD binding fold" evidence="2">
    <location>
        <begin position="2"/>
        <end position="217"/>
    </location>
</feature>
<dbReference type="GO" id="GO:0016779">
    <property type="term" value="F:nucleotidyltransferase activity"/>
    <property type="evidence" value="ECO:0007669"/>
    <property type="project" value="UniProtKB-KW"/>
</dbReference>
<dbReference type="InterPro" id="IPR000594">
    <property type="entry name" value="ThiF_NAD_FAD-bd"/>
</dbReference>
<keyword evidence="3" id="KW-0808">Transferase</keyword>
<dbReference type="GO" id="GO:0008641">
    <property type="term" value="F:ubiquitin-like modifier activating enzyme activity"/>
    <property type="evidence" value="ECO:0007669"/>
    <property type="project" value="InterPro"/>
</dbReference>
<dbReference type="PANTHER" id="PTHR10953:SF102">
    <property type="entry name" value="ADENYLYLTRANSFERASE AND SULFURTRANSFERASE MOCS3"/>
    <property type="match status" value="1"/>
</dbReference>
<protein>
    <submittedName>
        <fullName evidence="3">Adenylyltransferase and sulfurtransferase</fullName>
    </submittedName>
</protein>
<keyword evidence="3" id="KW-0548">Nucleotidyltransferase</keyword>
<dbReference type="STRING" id="1576369.SAMN05421753_10269"/>
<dbReference type="FunFam" id="3.40.50.720:FF:000080">
    <property type="entry name" value="Thiazole biosynthesis adenylyltransferase ThiF"/>
    <property type="match status" value="1"/>
</dbReference>
<evidence type="ECO:0000313" key="3">
    <source>
        <dbReference type="EMBL" id="SFH68873.1"/>
    </source>
</evidence>
<keyword evidence="4" id="KW-1185">Reference proteome</keyword>
<accession>A0A1I3C395</accession>
<dbReference type="Pfam" id="PF00899">
    <property type="entry name" value="ThiF"/>
    <property type="match status" value="1"/>
</dbReference>
<dbReference type="EMBL" id="FOQD01000002">
    <property type="protein sequence ID" value="SFH68873.1"/>
    <property type="molecule type" value="Genomic_DNA"/>
</dbReference>
<dbReference type="GO" id="GO:0008146">
    <property type="term" value="F:sulfotransferase activity"/>
    <property type="evidence" value="ECO:0007669"/>
    <property type="project" value="TreeGrafter"/>
</dbReference>
<organism evidence="3 4">
    <name type="scientific">Planctomicrobium piriforme</name>
    <dbReference type="NCBI Taxonomy" id="1576369"/>
    <lineage>
        <taxon>Bacteria</taxon>
        <taxon>Pseudomonadati</taxon>
        <taxon>Planctomycetota</taxon>
        <taxon>Planctomycetia</taxon>
        <taxon>Planctomycetales</taxon>
        <taxon>Planctomycetaceae</taxon>
        <taxon>Planctomicrobium</taxon>
    </lineage>
</organism>
<evidence type="ECO:0000256" key="1">
    <source>
        <dbReference type="ARBA" id="ARBA00009919"/>
    </source>
</evidence>
<evidence type="ECO:0000259" key="2">
    <source>
        <dbReference type="Pfam" id="PF00899"/>
    </source>
</evidence>
<dbReference type="CDD" id="cd00757">
    <property type="entry name" value="ThiF_MoeB_HesA_family"/>
    <property type="match status" value="1"/>
</dbReference>
<evidence type="ECO:0000313" key="4">
    <source>
        <dbReference type="Proteomes" id="UP000199518"/>
    </source>
</evidence>
<sequence>MVVGCGALGSVIAESLARAGIGRLRLIDRDFVELSNLQRQVLYDETDVAERLPKAVAAARKLERINSDVVIEPHVADLSAGNILELLRGADVILDGTDNFETRFLVNDAAVELGIPWVHAGCVGSHGQIMTILPGQTPCLRCLMPSPPPPGGSETCDTAGVIGPAVNIVASLQVVDALKILTGQRELIQPVLSIVDVWTGSLRQMQLGGLNPSQCPCCGGTERLWLHGQQGSQSVILCGRNSVQIAPAGAVQFDFTSLANRLASLGAVKANPFLLTFRPSDSNCEMTLFRDGRAIIGGTEDLSEARSLYARYIGV</sequence>
<dbReference type="Proteomes" id="UP000199518">
    <property type="component" value="Unassembled WGS sequence"/>
</dbReference>
<dbReference type="SUPFAM" id="SSF69572">
    <property type="entry name" value="Activating enzymes of the ubiquitin-like proteins"/>
    <property type="match status" value="1"/>
</dbReference>
<dbReference type="AlphaFoldDB" id="A0A1I3C395"/>
<comment type="similarity">
    <text evidence="1">Belongs to the HesA/MoeB/ThiF family.</text>
</comment>
<gene>
    <name evidence="3" type="ORF">SAMN05421753_10269</name>
</gene>
<dbReference type="InterPro" id="IPR045886">
    <property type="entry name" value="ThiF/MoeB/HesA"/>
</dbReference>
<dbReference type="GO" id="GO:0005829">
    <property type="term" value="C:cytosol"/>
    <property type="evidence" value="ECO:0007669"/>
    <property type="project" value="TreeGrafter"/>
</dbReference>
<dbReference type="GO" id="GO:0004792">
    <property type="term" value="F:thiosulfate-cyanide sulfurtransferase activity"/>
    <property type="evidence" value="ECO:0007669"/>
    <property type="project" value="TreeGrafter"/>
</dbReference>
<dbReference type="PANTHER" id="PTHR10953">
    <property type="entry name" value="UBIQUITIN-ACTIVATING ENZYME E1"/>
    <property type="match status" value="1"/>
</dbReference>
<dbReference type="Gene3D" id="3.40.50.720">
    <property type="entry name" value="NAD(P)-binding Rossmann-like Domain"/>
    <property type="match status" value="1"/>
</dbReference>
<name>A0A1I3C395_9PLAN</name>
<dbReference type="InterPro" id="IPR035985">
    <property type="entry name" value="Ubiquitin-activating_enz"/>
</dbReference>